<dbReference type="SUPFAM" id="SSF50630">
    <property type="entry name" value="Acid proteases"/>
    <property type="match status" value="1"/>
</dbReference>
<feature type="region of interest" description="Disordered" evidence="1">
    <location>
        <begin position="208"/>
        <end position="227"/>
    </location>
</feature>
<dbReference type="EMBL" id="PGOL01001537">
    <property type="protein sequence ID" value="PKI57070.1"/>
    <property type="molecule type" value="Genomic_DNA"/>
</dbReference>
<evidence type="ECO:0000313" key="3">
    <source>
        <dbReference type="EMBL" id="PKI57070.1"/>
    </source>
</evidence>
<reference evidence="3 4" key="1">
    <citation type="submission" date="2017-11" db="EMBL/GenBank/DDBJ databases">
        <title>De-novo sequencing of pomegranate (Punica granatum L.) genome.</title>
        <authorList>
            <person name="Akparov Z."/>
            <person name="Amiraslanov A."/>
            <person name="Hajiyeva S."/>
            <person name="Abbasov M."/>
            <person name="Kaur K."/>
            <person name="Hamwieh A."/>
            <person name="Solovyev V."/>
            <person name="Salamov A."/>
            <person name="Braich B."/>
            <person name="Kosarev P."/>
            <person name="Mahmoud A."/>
            <person name="Hajiyev E."/>
            <person name="Babayeva S."/>
            <person name="Izzatullayeva V."/>
            <person name="Mammadov A."/>
            <person name="Mammadov A."/>
            <person name="Sharifova S."/>
            <person name="Ojaghi J."/>
            <person name="Eynullazada K."/>
            <person name="Bayramov B."/>
            <person name="Abdulazimova A."/>
            <person name="Shahmuradov I."/>
        </authorList>
    </citation>
    <scope>NUCLEOTIDE SEQUENCE [LARGE SCALE GENOMIC DNA]</scope>
    <source>
        <strain evidence="4">cv. AG2017</strain>
        <tissue evidence="3">Leaf</tissue>
    </source>
</reference>
<feature type="domain" description="Retrotransposon gag" evidence="2">
    <location>
        <begin position="90"/>
        <end position="181"/>
    </location>
</feature>
<dbReference type="Proteomes" id="UP000233551">
    <property type="component" value="Unassembled WGS sequence"/>
</dbReference>
<dbReference type="Gene3D" id="2.40.70.10">
    <property type="entry name" value="Acid Proteases"/>
    <property type="match status" value="1"/>
</dbReference>
<evidence type="ECO:0000313" key="4">
    <source>
        <dbReference type="Proteomes" id="UP000233551"/>
    </source>
</evidence>
<evidence type="ECO:0000256" key="1">
    <source>
        <dbReference type="SAM" id="MobiDB-lite"/>
    </source>
</evidence>
<comment type="caution">
    <text evidence="3">The sequence shown here is derived from an EMBL/GenBank/DDBJ whole genome shotgun (WGS) entry which is preliminary data.</text>
</comment>
<dbReference type="AlphaFoldDB" id="A0A2I0JMD8"/>
<protein>
    <recommendedName>
        <fullName evidence="2">Retrotransposon gag domain-containing protein</fullName>
    </recommendedName>
</protein>
<gene>
    <name evidence="3" type="ORF">CRG98_022574</name>
</gene>
<feature type="compositionally biased region" description="Basic and acidic residues" evidence="1">
    <location>
        <begin position="212"/>
        <end position="227"/>
    </location>
</feature>
<organism evidence="3 4">
    <name type="scientific">Punica granatum</name>
    <name type="common">Pomegranate</name>
    <dbReference type="NCBI Taxonomy" id="22663"/>
    <lineage>
        <taxon>Eukaryota</taxon>
        <taxon>Viridiplantae</taxon>
        <taxon>Streptophyta</taxon>
        <taxon>Embryophyta</taxon>
        <taxon>Tracheophyta</taxon>
        <taxon>Spermatophyta</taxon>
        <taxon>Magnoliopsida</taxon>
        <taxon>eudicotyledons</taxon>
        <taxon>Gunneridae</taxon>
        <taxon>Pentapetalae</taxon>
        <taxon>rosids</taxon>
        <taxon>malvids</taxon>
        <taxon>Myrtales</taxon>
        <taxon>Lythraceae</taxon>
        <taxon>Punica</taxon>
    </lineage>
</organism>
<name>A0A2I0JMD8_PUNGR</name>
<dbReference type="Pfam" id="PF13650">
    <property type="entry name" value="Asp_protease_2"/>
    <property type="match status" value="1"/>
</dbReference>
<accession>A0A2I0JMD8</accession>
<dbReference type="InterPro" id="IPR005162">
    <property type="entry name" value="Retrotrans_gag_dom"/>
</dbReference>
<proteinExistence type="predicted"/>
<evidence type="ECO:0000259" key="2">
    <source>
        <dbReference type="Pfam" id="PF03732"/>
    </source>
</evidence>
<dbReference type="InterPro" id="IPR021109">
    <property type="entry name" value="Peptidase_aspartic_dom_sf"/>
</dbReference>
<dbReference type="CDD" id="cd00303">
    <property type="entry name" value="retropepsin_like"/>
    <property type="match status" value="1"/>
</dbReference>
<sequence>MATTNQLKVVIDETRTKSKKQKESSRDPLSSLEGRMTKIEVVMADIQGKTEDASKGMEELRSDFEELQEGFMKTYFRATGVEDDVVRVGMVSMYLVDVALLWWRRRCDDRSGKTVNTWEEFKTKFRQQLYLEYAKDEARAKLRHFEYKGKLREYVRQFTELMLQIPSLTDKEAFFQFMDVLKLWAKQELQRRGMQDLHKSMSTAESLVEFRSSSKSDSKEKGKPKDTRASNLFISEEGAKKLGLRVAKTRGRLKTVNSEEVPTCRVAKDMDIRIGQWSGNETIEVIPLDDYDFVIGMDFLDRINALLVPFVDCICVLDAMCQCVVP</sequence>
<dbReference type="Pfam" id="PF03732">
    <property type="entry name" value="Retrotrans_gag"/>
    <property type="match status" value="1"/>
</dbReference>
<feature type="non-terminal residue" evidence="3">
    <location>
        <position position="326"/>
    </location>
</feature>
<keyword evidence="4" id="KW-1185">Reference proteome</keyword>